<keyword evidence="2" id="KW-1133">Transmembrane helix</keyword>
<feature type="transmembrane region" description="Helical" evidence="2">
    <location>
        <begin position="427"/>
        <end position="460"/>
    </location>
</feature>
<evidence type="ECO:0000313" key="3">
    <source>
        <dbReference type="EMBL" id="RZB40034.1"/>
    </source>
</evidence>
<proteinExistence type="predicted"/>
<dbReference type="PANTHER" id="PTHR33444">
    <property type="entry name" value="SI:DKEY-19B23.12-RELATED"/>
    <property type="match status" value="1"/>
</dbReference>
<dbReference type="EMBL" id="QDEB01122995">
    <property type="protein sequence ID" value="RZB40034.1"/>
    <property type="molecule type" value="Genomic_DNA"/>
</dbReference>
<feature type="transmembrane region" description="Helical" evidence="2">
    <location>
        <begin position="182"/>
        <end position="199"/>
    </location>
</feature>
<feature type="transmembrane region" description="Helical" evidence="2">
    <location>
        <begin position="585"/>
        <end position="618"/>
    </location>
</feature>
<dbReference type="PANTHER" id="PTHR33444:SF2">
    <property type="entry name" value="MARVEL DOMAIN-CONTAINING PROTEIN"/>
    <property type="match status" value="1"/>
</dbReference>
<feature type="transmembrane region" description="Helical" evidence="2">
    <location>
        <begin position="391"/>
        <end position="407"/>
    </location>
</feature>
<feature type="transmembrane region" description="Helical" evidence="2">
    <location>
        <begin position="512"/>
        <end position="532"/>
    </location>
</feature>
<dbReference type="AlphaFoldDB" id="A0A482V9X4"/>
<evidence type="ECO:0000313" key="4">
    <source>
        <dbReference type="Proteomes" id="UP000292052"/>
    </source>
</evidence>
<sequence>MVEQQQSDDNQKNSEPGVKNSIKKLKNKFVPGFQYTLIIATGFNISMLVIGCLNVHKCPVNKNIPLFLIATGAIGIISKFTTYVRTRFSKHIQVVYFETSLYSVESIFFFLGSYWVYKYYKPSYDPTDGDVYCNKTAYLLAFIYLTFLYSLLLVMIFGCCCAFCCLLCLGSGEDTSKAGCKYSLLVAAICNFAMLVIGCLNVHKCPVNEKIPLYLIATGAIGLVSKFVSYFRRRISAHVQVVFFETSLYSVEAAFFFLGTFWVYKEYKPSFDPDEKDYCNETAYMFAFVHLTIYYCFIVFVAFVCCCIVCVAICVSATADTGVKYTLIIAAALNISVLVVGCLNVHKCPVNKNIPLFLIAVGGIGLMSKFISYIRERLSELVTVAHLESSLYSAEVVFCFLGSYWVFKEYQPSYDPFDETKYCNKTAYLFAFSYLIIHYTIALAVLLACCCFTLCCMICTYKVRTCCQDMVSVEQENDTGIQYTLITAAIFNFAMLVVGSLNVHKCPVNKNIPLFLIAIGAIGLVSKFVSYIRDRLSKHVRVSYIESALYSVETIFFFLGTYWVYKEFKPSYNPLDRTKYCNKTAYLFAFIYLTVHYTILIAMIFGCCCFVCCAMWMAKAENSRSYDVESQPTNTEAREALTTNDESEAKP</sequence>
<feature type="transmembrane region" description="Helical" evidence="2">
    <location>
        <begin position="327"/>
        <end position="346"/>
    </location>
</feature>
<feature type="region of interest" description="Disordered" evidence="1">
    <location>
        <begin position="628"/>
        <end position="651"/>
    </location>
</feature>
<name>A0A482V9X4_ASBVE</name>
<feature type="transmembrane region" description="Helical" evidence="2">
    <location>
        <begin position="241"/>
        <end position="264"/>
    </location>
</feature>
<reference evidence="3 4" key="1">
    <citation type="submission" date="2017-03" db="EMBL/GenBank/DDBJ databases">
        <title>Genome of the blue death feigning beetle - Asbolus verrucosus.</title>
        <authorList>
            <person name="Rider S.D."/>
        </authorList>
    </citation>
    <scope>NUCLEOTIDE SEQUENCE [LARGE SCALE GENOMIC DNA]</scope>
    <source>
        <strain evidence="3">Butters</strain>
        <tissue evidence="3">Head and leg muscle</tissue>
    </source>
</reference>
<feature type="transmembrane region" description="Helical" evidence="2">
    <location>
        <begin position="481"/>
        <end position="500"/>
    </location>
</feature>
<feature type="transmembrane region" description="Helical" evidence="2">
    <location>
        <begin position="63"/>
        <end position="82"/>
    </location>
</feature>
<dbReference type="Proteomes" id="UP000292052">
    <property type="component" value="Unassembled WGS sequence"/>
</dbReference>
<feature type="transmembrane region" description="Helical" evidence="2">
    <location>
        <begin position="29"/>
        <end position="51"/>
    </location>
</feature>
<feature type="transmembrane region" description="Helical" evidence="2">
    <location>
        <begin position="94"/>
        <end position="117"/>
    </location>
</feature>
<feature type="transmembrane region" description="Helical" evidence="2">
    <location>
        <begin position="544"/>
        <end position="565"/>
    </location>
</feature>
<feature type="transmembrane region" description="Helical" evidence="2">
    <location>
        <begin position="137"/>
        <end position="170"/>
    </location>
</feature>
<organism evidence="3 4">
    <name type="scientific">Asbolus verrucosus</name>
    <name type="common">Desert ironclad beetle</name>
    <dbReference type="NCBI Taxonomy" id="1661398"/>
    <lineage>
        <taxon>Eukaryota</taxon>
        <taxon>Metazoa</taxon>
        <taxon>Ecdysozoa</taxon>
        <taxon>Arthropoda</taxon>
        <taxon>Hexapoda</taxon>
        <taxon>Insecta</taxon>
        <taxon>Pterygota</taxon>
        <taxon>Neoptera</taxon>
        <taxon>Endopterygota</taxon>
        <taxon>Coleoptera</taxon>
        <taxon>Polyphaga</taxon>
        <taxon>Cucujiformia</taxon>
        <taxon>Tenebrionidae</taxon>
        <taxon>Pimeliinae</taxon>
        <taxon>Asbolus</taxon>
    </lineage>
</organism>
<gene>
    <name evidence="3" type="ORF">BDFB_004997</name>
</gene>
<keyword evidence="4" id="KW-1185">Reference proteome</keyword>
<dbReference type="OrthoDB" id="6157510at2759"/>
<dbReference type="InterPro" id="IPR040350">
    <property type="entry name" value="TMEM272"/>
</dbReference>
<evidence type="ECO:0000256" key="2">
    <source>
        <dbReference type="SAM" id="Phobius"/>
    </source>
</evidence>
<comment type="caution">
    <text evidence="3">The sequence shown here is derived from an EMBL/GenBank/DDBJ whole genome shotgun (WGS) entry which is preliminary data.</text>
</comment>
<dbReference type="STRING" id="1661398.A0A482V9X4"/>
<accession>A0A482V9X4</accession>
<feature type="transmembrane region" description="Helical" evidence="2">
    <location>
        <begin position="284"/>
        <end position="315"/>
    </location>
</feature>
<evidence type="ECO:0000256" key="1">
    <source>
        <dbReference type="SAM" id="MobiDB-lite"/>
    </source>
</evidence>
<feature type="transmembrane region" description="Helical" evidence="2">
    <location>
        <begin position="352"/>
        <end position="371"/>
    </location>
</feature>
<feature type="transmembrane region" description="Helical" evidence="2">
    <location>
        <begin position="211"/>
        <end position="229"/>
    </location>
</feature>
<keyword evidence="2" id="KW-0472">Membrane</keyword>
<protein>
    <submittedName>
        <fullName evidence="3">Uncharacterized protein</fullName>
    </submittedName>
</protein>
<keyword evidence="2" id="KW-0812">Transmembrane</keyword>